<dbReference type="EMBL" id="AP024485">
    <property type="protein sequence ID" value="BCS88590.1"/>
    <property type="molecule type" value="Genomic_DNA"/>
</dbReference>
<dbReference type="Proteomes" id="UP001053296">
    <property type="component" value="Chromosome"/>
</dbReference>
<evidence type="ECO:0000313" key="2">
    <source>
        <dbReference type="Proteomes" id="UP001053296"/>
    </source>
</evidence>
<sequence>MCGNPYFTGLFRRFRAFVLRSKVQVRGRCKGCGYCCQDIMLKDKGRWLRTNRQFKALVKSNPEHARFTPVGRDEYGFMIFTCKKLGPDNLCSSYDDRPELCRNYPSDSLYYQGDCLQSACGYSFKDISFRDVLMRNRRSRIPKFSQVLRKEIEQDKKRTR</sequence>
<keyword evidence="2" id="KW-1185">Reference proteome</keyword>
<organism evidence="1 2">
    <name type="scientific">Pseudodesulfovibrio sediminis</name>
    <dbReference type="NCBI Taxonomy" id="2810563"/>
    <lineage>
        <taxon>Bacteria</taxon>
        <taxon>Pseudomonadati</taxon>
        <taxon>Thermodesulfobacteriota</taxon>
        <taxon>Desulfovibrionia</taxon>
        <taxon>Desulfovibrionales</taxon>
        <taxon>Desulfovibrionaceae</taxon>
    </lineage>
</organism>
<evidence type="ECO:0008006" key="3">
    <source>
        <dbReference type="Google" id="ProtNLM"/>
    </source>
</evidence>
<dbReference type="Pfam" id="PF03692">
    <property type="entry name" value="CxxCxxCC"/>
    <property type="match status" value="1"/>
</dbReference>
<evidence type="ECO:0000313" key="1">
    <source>
        <dbReference type="EMBL" id="BCS88590.1"/>
    </source>
</evidence>
<accession>A0ABM7P6V7</accession>
<gene>
    <name evidence="1" type="ORF">PSDVSF_18320</name>
</gene>
<protein>
    <recommendedName>
        <fullName evidence="3">YkgJ family cysteine cluster protein</fullName>
    </recommendedName>
</protein>
<reference evidence="1" key="1">
    <citation type="journal article" date="2022" name="Arch. Microbiol.">
        <title>Pseudodesulfovibrio sediminis sp. nov., a mesophilic and neutrophilic sulfate-reducing bacterium isolated from sediment of a brackish lake.</title>
        <authorList>
            <person name="Takahashi A."/>
            <person name="Kojima H."/>
            <person name="Watanabe M."/>
            <person name="Fukui M."/>
        </authorList>
    </citation>
    <scope>NUCLEOTIDE SEQUENCE</scope>
    <source>
        <strain evidence="1">SF6</strain>
    </source>
</reference>
<dbReference type="InterPro" id="IPR005358">
    <property type="entry name" value="Puta_zinc/iron-chelating_dom"/>
</dbReference>
<dbReference type="RefSeq" id="WP_229590585.1">
    <property type="nucleotide sequence ID" value="NZ_AP024485.1"/>
</dbReference>
<proteinExistence type="predicted"/>
<name>A0ABM7P6V7_9BACT</name>